<dbReference type="Proteomes" id="UP001626550">
    <property type="component" value="Unassembled WGS sequence"/>
</dbReference>
<dbReference type="PANTHER" id="PTHR20837">
    <property type="entry name" value="CENTROSOMAL PROTEIN-RELATED"/>
    <property type="match status" value="1"/>
</dbReference>
<evidence type="ECO:0000313" key="2">
    <source>
        <dbReference type="EMBL" id="KAL3314434.1"/>
    </source>
</evidence>
<feature type="domain" description="CEP76/DRC7 peptidase-like" evidence="1">
    <location>
        <begin position="1"/>
        <end position="124"/>
    </location>
</feature>
<proteinExistence type="predicted"/>
<dbReference type="InterPro" id="IPR056290">
    <property type="entry name" value="CEPT76/DRC7_peptidase-like_dom"/>
</dbReference>
<gene>
    <name evidence="2" type="primary">CC2D2A_2</name>
    <name evidence="2" type="ORF">Ciccas_006947</name>
</gene>
<evidence type="ECO:0000259" key="1">
    <source>
        <dbReference type="Pfam" id="PF24656"/>
    </source>
</evidence>
<organism evidence="2 3">
    <name type="scientific">Cichlidogyrus casuarinus</name>
    <dbReference type="NCBI Taxonomy" id="1844966"/>
    <lineage>
        <taxon>Eukaryota</taxon>
        <taxon>Metazoa</taxon>
        <taxon>Spiralia</taxon>
        <taxon>Lophotrochozoa</taxon>
        <taxon>Platyhelminthes</taxon>
        <taxon>Monogenea</taxon>
        <taxon>Monopisthocotylea</taxon>
        <taxon>Dactylogyridea</taxon>
        <taxon>Ancyrocephalidae</taxon>
        <taxon>Cichlidogyrus</taxon>
    </lineage>
</organism>
<dbReference type="AlphaFoldDB" id="A0ABD2Q4A4"/>
<name>A0ABD2Q4A4_9PLAT</name>
<dbReference type="Pfam" id="PF24656">
    <property type="entry name" value="CEPT76_peptidase"/>
    <property type="match status" value="1"/>
</dbReference>
<accession>A0ABD2Q4A4</accession>
<comment type="caution">
    <text evidence="2">The sequence shown here is derived from an EMBL/GenBank/DDBJ whole genome shotgun (WGS) entry which is preliminary data.</text>
</comment>
<reference evidence="2 3" key="1">
    <citation type="submission" date="2024-11" db="EMBL/GenBank/DDBJ databases">
        <title>Adaptive evolution of stress response genes in parasites aligns with host niche diversity.</title>
        <authorList>
            <person name="Hahn C."/>
            <person name="Resl P."/>
        </authorList>
    </citation>
    <scope>NUCLEOTIDE SEQUENCE [LARGE SCALE GENOMIC DNA]</scope>
    <source>
        <strain evidence="2">EGGRZ-B1_66</strain>
        <tissue evidence="2">Body</tissue>
    </source>
</reference>
<dbReference type="InterPro" id="IPR052434">
    <property type="entry name" value="Tectonic-like_complex_comp"/>
</dbReference>
<dbReference type="PANTHER" id="PTHR20837:SF0">
    <property type="entry name" value="COILED-COIL AND C2 DOMAIN-CONTAINING PROTEIN 2A"/>
    <property type="match status" value="1"/>
</dbReference>
<sequence>MLCGDEEEHAVLFACFLLHLDKLSGRAKEDADGIPNVFLCFGEALPEGKTTYVLYRSDDQLKPQSFQLWNTARGEYLQVTDVNSSMNSVWALVSANNVWANIQPKQVPWEMDWDLRDKTKWLPLFNSKRNSQDQELQNALTNSSVVQPNSIVYSRPDEREVQAIKYELESVLRESLMEWRPAQITRMNYEYIRDLQKVLMDLEANAGEKGEEADEIIERISSKYHVYGLPINLPYMPISEILSRVKARGIHLLAGPKGRPSLGTSLVNFEESQFGLAVHVKAYSGQVLSIWIYLIALWRK</sequence>
<evidence type="ECO:0000313" key="3">
    <source>
        <dbReference type="Proteomes" id="UP001626550"/>
    </source>
</evidence>
<dbReference type="EMBL" id="JBJKFK010001000">
    <property type="protein sequence ID" value="KAL3314434.1"/>
    <property type="molecule type" value="Genomic_DNA"/>
</dbReference>
<protein>
    <submittedName>
        <fullName evidence="2">Coiled-coil and C2 domain-containing protein 2A</fullName>
    </submittedName>
</protein>
<keyword evidence="3" id="KW-1185">Reference proteome</keyword>